<evidence type="ECO:0000313" key="2">
    <source>
        <dbReference type="EMBL" id="KAH7349842.1"/>
    </source>
</evidence>
<dbReference type="OrthoDB" id="5388417at2759"/>
<keyword evidence="1" id="KW-0812">Transmembrane</keyword>
<name>A0A8K0TCC4_9PEZI</name>
<gene>
    <name evidence="2" type="ORF">B0T11DRAFT_135134</name>
</gene>
<accession>A0A8K0TCC4</accession>
<organism evidence="2 3">
    <name type="scientific">Plectosphaerella cucumerina</name>
    <dbReference type="NCBI Taxonomy" id="40658"/>
    <lineage>
        <taxon>Eukaryota</taxon>
        <taxon>Fungi</taxon>
        <taxon>Dikarya</taxon>
        <taxon>Ascomycota</taxon>
        <taxon>Pezizomycotina</taxon>
        <taxon>Sordariomycetes</taxon>
        <taxon>Hypocreomycetidae</taxon>
        <taxon>Glomerellales</taxon>
        <taxon>Plectosphaerellaceae</taxon>
        <taxon>Plectosphaerella</taxon>
    </lineage>
</organism>
<keyword evidence="1" id="KW-1133">Transmembrane helix</keyword>
<dbReference type="Proteomes" id="UP000813385">
    <property type="component" value="Unassembled WGS sequence"/>
</dbReference>
<keyword evidence="1" id="KW-0472">Membrane</keyword>
<feature type="transmembrane region" description="Helical" evidence="1">
    <location>
        <begin position="28"/>
        <end position="49"/>
    </location>
</feature>
<comment type="caution">
    <text evidence="2">The sequence shown here is derived from an EMBL/GenBank/DDBJ whole genome shotgun (WGS) entry which is preliminary data.</text>
</comment>
<evidence type="ECO:0000256" key="1">
    <source>
        <dbReference type="SAM" id="Phobius"/>
    </source>
</evidence>
<reference evidence="2" key="1">
    <citation type="journal article" date="2021" name="Nat. Commun.">
        <title>Genetic determinants of endophytism in the Arabidopsis root mycobiome.</title>
        <authorList>
            <person name="Mesny F."/>
            <person name="Miyauchi S."/>
            <person name="Thiergart T."/>
            <person name="Pickel B."/>
            <person name="Atanasova L."/>
            <person name="Karlsson M."/>
            <person name="Huettel B."/>
            <person name="Barry K.W."/>
            <person name="Haridas S."/>
            <person name="Chen C."/>
            <person name="Bauer D."/>
            <person name="Andreopoulos W."/>
            <person name="Pangilinan J."/>
            <person name="LaButti K."/>
            <person name="Riley R."/>
            <person name="Lipzen A."/>
            <person name="Clum A."/>
            <person name="Drula E."/>
            <person name="Henrissat B."/>
            <person name="Kohler A."/>
            <person name="Grigoriev I.V."/>
            <person name="Martin F.M."/>
            <person name="Hacquard S."/>
        </authorList>
    </citation>
    <scope>NUCLEOTIDE SEQUENCE</scope>
    <source>
        <strain evidence="2">MPI-CAGE-AT-0016</strain>
    </source>
</reference>
<dbReference type="EMBL" id="JAGPXD010000006">
    <property type="protein sequence ID" value="KAH7349842.1"/>
    <property type="molecule type" value="Genomic_DNA"/>
</dbReference>
<evidence type="ECO:0000313" key="3">
    <source>
        <dbReference type="Proteomes" id="UP000813385"/>
    </source>
</evidence>
<dbReference type="AlphaFoldDB" id="A0A8K0TCC4"/>
<keyword evidence="3" id="KW-1185">Reference proteome</keyword>
<proteinExistence type="predicted"/>
<protein>
    <submittedName>
        <fullName evidence="2">Uncharacterized protein</fullName>
    </submittedName>
</protein>
<sequence length="184" mass="20619">MPSIQNPVSARSFLVTRDSDDDGNVLDYMIVILGLLFFALVLASMLLLLKRRRRQQALDSESLPSYEAKGLRNHNNLTIHTTQNGRSSVLVINRDGQPMLSNPNSPPYSPDNVPEIHITFPDEHDEAGRTQSGRVLVVRVGDGGVVGLEPVREEQLPAYEKDTKTQFYSIDMNQIGGLKEKEYR</sequence>